<sequence>MARVSLQHLHDAGVETRGILLDVENQKELEPVALHGGSLPLVLEDAIDRFRERRAIREPARRVVAHDGSVPRP</sequence>
<gene>
    <name evidence="1" type="ORF">E6K77_00705</name>
</gene>
<proteinExistence type="predicted"/>
<dbReference type="AlphaFoldDB" id="A0A538TTL7"/>
<organism evidence="1 2">
    <name type="scientific">Eiseniibacteriota bacterium</name>
    <dbReference type="NCBI Taxonomy" id="2212470"/>
    <lineage>
        <taxon>Bacteria</taxon>
        <taxon>Candidatus Eiseniibacteriota</taxon>
    </lineage>
</organism>
<reference evidence="1 2" key="1">
    <citation type="journal article" date="2019" name="Nat. Microbiol.">
        <title>Mediterranean grassland soil C-N compound turnover is dependent on rainfall and depth, and is mediated by genomically divergent microorganisms.</title>
        <authorList>
            <person name="Diamond S."/>
            <person name="Andeer P.F."/>
            <person name="Li Z."/>
            <person name="Crits-Christoph A."/>
            <person name="Burstein D."/>
            <person name="Anantharaman K."/>
            <person name="Lane K.R."/>
            <person name="Thomas B.C."/>
            <person name="Pan C."/>
            <person name="Northen T.R."/>
            <person name="Banfield J.F."/>
        </authorList>
    </citation>
    <scope>NUCLEOTIDE SEQUENCE [LARGE SCALE GENOMIC DNA]</scope>
    <source>
        <strain evidence="1">WS_7</strain>
    </source>
</reference>
<dbReference type="EMBL" id="VBOX01000004">
    <property type="protein sequence ID" value="TMQ66944.1"/>
    <property type="molecule type" value="Genomic_DNA"/>
</dbReference>
<evidence type="ECO:0000313" key="1">
    <source>
        <dbReference type="EMBL" id="TMQ66944.1"/>
    </source>
</evidence>
<comment type="caution">
    <text evidence="1">The sequence shown here is derived from an EMBL/GenBank/DDBJ whole genome shotgun (WGS) entry which is preliminary data.</text>
</comment>
<evidence type="ECO:0000313" key="2">
    <source>
        <dbReference type="Proteomes" id="UP000317366"/>
    </source>
</evidence>
<protein>
    <submittedName>
        <fullName evidence="1">Uncharacterized protein</fullName>
    </submittedName>
</protein>
<dbReference type="Proteomes" id="UP000317366">
    <property type="component" value="Unassembled WGS sequence"/>
</dbReference>
<name>A0A538TTL7_UNCEI</name>
<accession>A0A538TTL7</accession>